<keyword evidence="4" id="KW-0493">Microtubule</keyword>
<evidence type="ECO:0000259" key="7">
    <source>
        <dbReference type="Pfam" id="PF04130"/>
    </source>
</evidence>
<dbReference type="GO" id="GO:0000278">
    <property type="term" value="P:mitotic cell cycle"/>
    <property type="evidence" value="ECO:0007669"/>
    <property type="project" value="TreeGrafter"/>
</dbReference>
<evidence type="ECO:0000256" key="6">
    <source>
        <dbReference type="SAM" id="MobiDB-lite"/>
    </source>
</evidence>
<dbReference type="GO" id="GO:0000922">
    <property type="term" value="C:spindle pole"/>
    <property type="evidence" value="ECO:0007669"/>
    <property type="project" value="InterPro"/>
</dbReference>
<accession>A0A5N5SP03</accession>
<dbReference type="GO" id="GO:0007020">
    <property type="term" value="P:microtubule nucleation"/>
    <property type="evidence" value="ECO:0007669"/>
    <property type="project" value="InterPro"/>
</dbReference>
<evidence type="ECO:0000256" key="3">
    <source>
        <dbReference type="ARBA" id="ARBA00022490"/>
    </source>
</evidence>
<dbReference type="Proteomes" id="UP000326759">
    <property type="component" value="Unassembled WGS sequence"/>
</dbReference>
<evidence type="ECO:0000256" key="4">
    <source>
        <dbReference type="ARBA" id="ARBA00022701"/>
    </source>
</evidence>
<keyword evidence="10" id="KW-1185">Reference proteome</keyword>
<keyword evidence="5" id="KW-0206">Cytoskeleton</keyword>
<evidence type="ECO:0000259" key="8">
    <source>
        <dbReference type="Pfam" id="PF17681"/>
    </source>
</evidence>
<dbReference type="GO" id="GO:0051321">
    <property type="term" value="P:meiotic cell cycle"/>
    <property type="evidence" value="ECO:0007669"/>
    <property type="project" value="TreeGrafter"/>
</dbReference>
<name>A0A5N5SP03_9CRUS</name>
<dbReference type="OrthoDB" id="5860513at2759"/>
<comment type="similarity">
    <text evidence="2">Belongs to the TUBGCP family.</text>
</comment>
<dbReference type="GO" id="GO:0031122">
    <property type="term" value="P:cytoplasmic microtubule organization"/>
    <property type="evidence" value="ECO:0007669"/>
    <property type="project" value="TreeGrafter"/>
</dbReference>
<organism evidence="9 10">
    <name type="scientific">Armadillidium nasatum</name>
    <dbReference type="NCBI Taxonomy" id="96803"/>
    <lineage>
        <taxon>Eukaryota</taxon>
        <taxon>Metazoa</taxon>
        <taxon>Ecdysozoa</taxon>
        <taxon>Arthropoda</taxon>
        <taxon>Crustacea</taxon>
        <taxon>Multicrustacea</taxon>
        <taxon>Malacostraca</taxon>
        <taxon>Eumalacostraca</taxon>
        <taxon>Peracarida</taxon>
        <taxon>Isopoda</taxon>
        <taxon>Oniscidea</taxon>
        <taxon>Crinocheta</taxon>
        <taxon>Armadillidiidae</taxon>
        <taxon>Armadillidium</taxon>
    </lineage>
</organism>
<dbReference type="Pfam" id="PF04130">
    <property type="entry name" value="GCP_C_terminal"/>
    <property type="match status" value="1"/>
</dbReference>
<dbReference type="PANTHER" id="PTHR19302">
    <property type="entry name" value="GAMMA TUBULIN COMPLEX PROTEIN"/>
    <property type="match status" value="1"/>
</dbReference>
<comment type="subcellular location">
    <subcellularLocation>
        <location evidence="1">Cytoplasm</location>
        <location evidence="1">Cytoskeleton</location>
    </subcellularLocation>
</comment>
<keyword evidence="3" id="KW-0963">Cytoplasm</keyword>
<dbReference type="EMBL" id="SEYY01022095">
    <property type="protein sequence ID" value="KAB7495801.1"/>
    <property type="molecule type" value="Genomic_DNA"/>
</dbReference>
<evidence type="ECO:0000313" key="9">
    <source>
        <dbReference type="EMBL" id="KAB7495801.1"/>
    </source>
</evidence>
<feature type="domain" description="Gamma tubulin complex component protein N-terminal" evidence="8">
    <location>
        <begin position="1"/>
        <end position="119"/>
    </location>
</feature>
<feature type="domain" description="Gamma tubulin complex component C-terminal" evidence="7">
    <location>
        <begin position="127"/>
        <end position="459"/>
    </location>
</feature>
<dbReference type="InterPro" id="IPR042241">
    <property type="entry name" value="GCP_C_sf"/>
</dbReference>
<evidence type="ECO:0000313" key="10">
    <source>
        <dbReference type="Proteomes" id="UP000326759"/>
    </source>
</evidence>
<sequence length="508" mass="59094">MLTEWLLDGNLQDPHHEFFIAADSSVPNERMWHDKYTLRKCMLPSFISLKQAQKVLATGKSLNFLRHVCNFKSAIGDRDLIQTAVGKTSVESLFNQNESNQLDDLISLTFHSSSSHVLEEILSRHKLLEHLTALRKYILLGQGDFIHYLMEILAPELSKPASSLHSHNLSFILETAISASNVQYEEADILKRLDVRLLECSPGETGWDVFSLDYHVDGPIGTVFTEDCMRQYLMLFNSLWKAKHMECILSATWKQQAATSKLCRDLPELGDALHCIQLLLTEMIHLVQQMAYYMTFEVLECSWHTLTSNLTMAQSLDDVIEAHAQFLKRIVSGALLDEDSREIRTHLRILYDLMVRLENLQEKLYYAVVNELNARKTAHKDLKDQSETGNARSDSELKEREEMRRINFSSKFVSDFRSELFILKESYQDMVQSFLLMLAQNEDENLHLLSTRLDFNEHYHRKDHRLNLRLTYLHKRKIIVWIHFKHFEAFATFVKGTSINSTYIIKYI</sequence>
<dbReference type="InterPro" id="IPR007259">
    <property type="entry name" value="GCP"/>
</dbReference>
<dbReference type="Gene3D" id="1.20.120.1900">
    <property type="entry name" value="Gamma-tubulin complex, C-terminal domain"/>
    <property type="match status" value="1"/>
</dbReference>
<dbReference type="GO" id="GO:0005874">
    <property type="term" value="C:microtubule"/>
    <property type="evidence" value="ECO:0007669"/>
    <property type="project" value="UniProtKB-KW"/>
</dbReference>
<dbReference type="GO" id="GO:0051011">
    <property type="term" value="F:microtubule minus-end binding"/>
    <property type="evidence" value="ECO:0007669"/>
    <property type="project" value="TreeGrafter"/>
</dbReference>
<protein>
    <submittedName>
        <fullName evidence="9">Gamma-tubulin complex component 3</fullName>
    </submittedName>
</protein>
<evidence type="ECO:0000256" key="1">
    <source>
        <dbReference type="ARBA" id="ARBA00004245"/>
    </source>
</evidence>
<dbReference type="InterPro" id="IPR041470">
    <property type="entry name" value="GCP_N"/>
</dbReference>
<evidence type="ECO:0000256" key="2">
    <source>
        <dbReference type="ARBA" id="ARBA00010337"/>
    </source>
</evidence>
<dbReference type="InterPro" id="IPR040457">
    <property type="entry name" value="GCP_C"/>
</dbReference>
<dbReference type="Pfam" id="PF17681">
    <property type="entry name" value="GCP_N_terminal"/>
    <property type="match status" value="1"/>
</dbReference>
<evidence type="ECO:0000256" key="5">
    <source>
        <dbReference type="ARBA" id="ARBA00023212"/>
    </source>
</evidence>
<feature type="region of interest" description="Disordered" evidence="6">
    <location>
        <begin position="379"/>
        <end position="398"/>
    </location>
</feature>
<gene>
    <name evidence="9" type="primary">TUBGCP3_1</name>
    <name evidence="9" type="ORF">Anas_11701</name>
</gene>
<dbReference type="PANTHER" id="PTHR19302:SF14">
    <property type="entry name" value="GAMMA-TUBULIN COMPLEX COMPONENT 3"/>
    <property type="match status" value="1"/>
</dbReference>
<dbReference type="AlphaFoldDB" id="A0A5N5SP03"/>
<proteinExistence type="inferred from homology"/>
<dbReference type="GO" id="GO:0043015">
    <property type="term" value="F:gamma-tubulin binding"/>
    <property type="evidence" value="ECO:0007669"/>
    <property type="project" value="InterPro"/>
</dbReference>
<dbReference type="GO" id="GO:0051225">
    <property type="term" value="P:spindle assembly"/>
    <property type="evidence" value="ECO:0007669"/>
    <property type="project" value="TreeGrafter"/>
</dbReference>
<dbReference type="GO" id="GO:0000930">
    <property type="term" value="C:gamma-tubulin complex"/>
    <property type="evidence" value="ECO:0007669"/>
    <property type="project" value="TreeGrafter"/>
</dbReference>
<reference evidence="9 10" key="1">
    <citation type="journal article" date="2019" name="PLoS Biol.">
        <title>Sex chromosomes control vertical transmission of feminizing Wolbachia symbionts in an isopod.</title>
        <authorList>
            <person name="Becking T."/>
            <person name="Chebbi M.A."/>
            <person name="Giraud I."/>
            <person name="Moumen B."/>
            <person name="Laverre T."/>
            <person name="Caubet Y."/>
            <person name="Peccoud J."/>
            <person name="Gilbert C."/>
            <person name="Cordaux R."/>
        </authorList>
    </citation>
    <scope>NUCLEOTIDE SEQUENCE [LARGE SCALE GENOMIC DNA]</scope>
    <source>
        <strain evidence="9">ANa2</strain>
        <tissue evidence="9">Whole body excluding digestive tract and cuticle</tissue>
    </source>
</reference>
<comment type="caution">
    <text evidence="9">The sequence shown here is derived from an EMBL/GenBank/DDBJ whole genome shotgun (WGS) entry which is preliminary data.</text>
</comment>